<dbReference type="Pfam" id="PF13602">
    <property type="entry name" value="ADH_zinc_N_2"/>
    <property type="match status" value="1"/>
</dbReference>
<evidence type="ECO:0000256" key="1">
    <source>
        <dbReference type="ARBA" id="ARBA00022857"/>
    </source>
</evidence>
<organism evidence="3 4">
    <name type="scientific">Streptomyces malaysiensis</name>
    <dbReference type="NCBI Taxonomy" id="92644"/>
    <lineage>
        <taxon>Bacteria</taxon>
        <taxon>Bacillati</taxon>
        <taxon>Actinomycetota</taxon>
        <taxon>Actinomycetes</taxon>
        <taxon>Kitasatosporales</taxon>
        <taxon>Streptomycetaceae</taxon>
        <taxon>Streptomyces</taxon>
        <taxon>Streptomyces violaceusniger group</taxon>
    </lineage>
</organism>
<name>A0A2J7Z1W3_STRMQ</name>
<dbReference type="SUPFAM" id="SSF51735">
    <property type="entry name" value="NAD(P)-binding Rossmann-fold domains"/>
    <property type="match status" value="1"/>
</dbReference>
<keyword evidence="4" id="KW-1185">Reference proteome</keyword>
<dbReference type="CDD" id="cd05289">
    <property type="entry name" value="MDR_like_2"/>
    <property type="match status" value="1"/>
</dbReference>
<proteinExistence type="predicted"/>
<feature type="domain" description="Enoyl reductase (ER)" evidence="2">
    <location>
        <begin position="10"/>
        <end position="303"/>
    </location>
</feature>
<dbReference type="PANTHER" id="PTHR44154">
    <property type="entry name" value="QUINONE OXIDOREDUCTASE"/>
    <property type="match status" value="1"/>
</dbReference>
<dbReference type="Gene3D" id="3.40.50.720">
    <property type="entry name" value="NAD(P)-binding Rossmann-like Domain"/>
    <property type="match status" value="1"/>
</dbReference>
<dbReference type="Gene3D" id="3.90.180.10">
    <property type="entry name" value="Medium-chain alcohol dehydrogenases, catalytic domain"/>
    <property type="match status" value="1"/>
</dbReference>
<comment type="caution">
    <text evidence="3">The sequence shown here is derived from an EMBL/GenBank/DDBJ whole genome shotgun (WGS) entry which is preliminary data.</text>
</comment>
<dbReference type="Pfam" id="PF08240">
    <property type="entry name" value="ADH_N"/>
    <property type="match status" value="1"/>
</dbReference>
<dbReference type="InterPro" id="IPR051603">
    <property type="entry name" value="Zinc-ADH_QOR/CCCR"/>
</dbReference>
<dbReference type="InterPro" id="IPR020843">
    <property type="entry name" value="ER"/>
</dbReference>
<gene>
    <name evidence="3" type="ORF">SMF913_10290</name>
</gene>
<dbReference type="AlphaFoldDB" id="A0A2J7Z1W3"/>
<dbReference type="SUPFAM" id="SSF50129">
    <property type="entry name" value="GroES-like"/>
    <property type="match status" value="1"/>
</dbReference>
<reference evidence="3 4" key="1">
    <citation type="submission" date="2015-09" db="EMBL/GenBank/DDBJ databases">
        <title>Genome sequence, genome mining and natural product profiling of a biocontrol bacterium Streptomyces malaysiensis F913.</title>
        <authorList>
            <person name="Xu Y."/>
            <person name="Wei J."/>
            <person name="Xie J."/>
            <person name="Li T."/>
            <person name="Zhou Z."/>
        </authorList>
    </citation>
    <scope>NUCLEOTIDE SEQUENCE [LARGE SCALE GENOMIC DNA]</scope>
    <source>
        <strain evidence="3 4">F913</strain>
    </source>
</reference>
<evidence type="ECO:0000313" key="4">
    <source>
        <dbReference type="Proteomes" id="UP000236520"/>
    </source>
</evidence>
<sequence length="306" mass="30838">MFAVQYLRFGGPDVLEVGQIDQPHPGPGEVRIAVRASGITGADAILRSGGLRPDLKFPHIPGVDAAGVVDEIGLGVTGVAIGDEVFGAVDVMLLGGAAAEFAVLQFWAPKPPTWSWAEAGGAATSVETATRTLDALGIGLGSTLLIEGASGAVGSVAVQLAVARGVRVVGTGSPQNHDLIAELGGVPTTYGPGLPVRVAKLAPDGVDAALDVAGAGSLPDLLTITGDAAKVLTIADFTAPDHGVRLSYSGSGQPDGRHGLSTAARLAAEGRLRIIVRDTFGFGRAAEAHARAEDRRGSGKVVLTVS</sequence>
<dbReference type="RefSeq" id="WP_102933113.1">
    <property type="nucleotide sequence ID" value="NZ_LJIW01000001.1"/>
</dbReference>
<keyword evidence="1" id="KW-0521">NADP</keyword>
<dbReference type="InterPro" id="IPR036291">
    <property type="entry name" value="NAD(P)-bd_dom_sf"/>
</dbReference>
<dbReference type="SMART" id="SM00829">
    <property type="entry name" value="PKS_ER"/>
    <property type="match status" value="1"/>
</dbReference>
<protein>
    <recommendedName>
        <fullName evidence="2">Enoyl reductase (ER) domain-containing protein</fullName>
    </recommendedName>
</protein>
<dbReference type="PANTHER" id="PTHR44154:SF1">
    <property type="entry name" value="QUINONE OXIDOREDUCTASE"/>
    <property type="match status" value="1"/>
</dbReference>
<dbReference type="Proteomes" id="UP000236520">
    <property type="component" value="Unassembled WGS sequence"/>
</dbReference>
<accession>A0A2J7Z1W3</accession>
<dbReference type="EMBL" id="LJIW01000001">
    <property type="protein sequence ID" value="PNG94265.1"/>
    <property type="molecule type" value="Genomic_DNA"/>
</dbReference>
<evidence type="ECO:0000259" key="2">
    <source>
        <dbReference type="SMART" id="SM00829"/>
    </source>
</evidence>
<dbReference type="GO" id="GO:0016491">
    <property type="term" value="F:oxidoreductase activity"/>
    <property type="evidence" value="ECO:0007669"/>
    <property type="project" value="InterPro"/>
</dbReference>
<dbReference type="InterPro" id="IPR011032">
    <property type="entry name" value="GroES-like_sf"/>
</dbReference>
<evidence type="ECO:0000313" key="3">
    <source>
        <dbReference type="EMBL" id="PNG94265.1"/>
    </source>
</evidence>
<dbReference type="InterPro" id="IPR013154">
    <property type="entry name" value="ADH-like_N"/>
</dbReference>